<dbReference type="Proteomes" id="UP001501510">
    <property type="component" value="Unassembled WGS sequence"/>
</dbReference>
<dbReference type="Pfam" id="PF01026">
    <property type="entry name" value="TatD_DNase"/>
    <property type="match status" value="1"/>
</dbReference>
<keyword evidence="5" id="KW-1185">Reference proteome</keyword>
<evidence type="ECO:0000256" key="2">
    <source>
        <dbReference type="ARBA" id="ARBA00022723"/>
    </source>
</evidence>
<evidence type="ECO:0000313" key="4">
    <source>
        <dbReference type="EMBL" id="GAA0742115.1"/>
    </source>
</evidence>
<dbReference type="PANTHER" id="PTHR46317:SF1">
    <property type="entry name" value="HYDROLASE, TATD FAMILY"/>
    <property type="match status" value="1"/>
</dbReference>
<dbReference type="RefSeq" id="WP_343761901.1">
    <property type="nucleotide sequence ID" value="NZ_BAAACG010000010.1"/>
</dbReference>
<dbReference type="PANTHER" id="PTHR46317">
    <property type="entry name" value="HYDROLASE OF PHP SUPERFAMILY-RELATED PROTEIN"/>
    <property type="match status" value="1"/>
</dbReference>
<accession>A0ABP3UT55</accession>
<gene>
    <name evidence="4" type="ORF">GCM10008906_24210</name>
</gene>
<dbReference type="InterPro" id="IPR001130">
    <property type="entry name" value="TatD-like"/>
</dbReference>
<evidence type="ECO:0000256" key="1">
    <source>
        <dbReference type="ARBA" id="ARBA00009275"/>
    </source>
</evidence>
<keyword evidence="2" id="KW-0479">Metal-binding</keyword>
<dbReference type="GO" id="GO:0016787">
    <property type="term" value="F:hydrolase activity"/>
    <property type="evidence" value="ECO:0007669"/>
    <property type="project" value="UniProtKB-KW"/>
</dbReference>
<evidence type="ECO:0000313" key="5">
    <source>
        <dbReference type="Proteomes" id="UP001501510"/>
    </source>
</evidence>
<dbReference type="Gene3D" id="3.20.20.140">
    <property type="entry name" value="Metal-dependent hydrolases"/>
    <property type="match status" value="1"/>
</dbReference>
<dbReference type="SUPFAM" id="SSF51556">
    <property type="entry name" value="Metallo-dependent hydrolases"/>
    <property type="match status" value="1"/>
</dbReference>
<name>A0ABP3UT55_9CLOT</name>
<comment type="similarity">
    <text evidence="1">Belongs to the metallo-dependent hydrolases superfamily. TatD-type hydrolase family.</text>
</comment>
<evidence type="ECO:0000256" key="3">
    <source>
        <dbReference type="ARBA" id="ARBA00022801"/>
    </source>
</evidence>
<dbReference type="PIRSF" id="PIRSF005902">
    <property type="entry name" value="DNase_TatD"/>
    <property type="match status" value="1"/>
</dbReference>
<protein>
    <submittedName>
        <fullName evidence="4">TatD family hydrolase</fullName>
    </submittedName>
</protein>
<dbReference type="EMBL" id="BAAACG010000010">
    <property type="protein sequence ID" value="GAA0742115.1"/>
    <property type="molecule type" value="Genomic_DNA"/>
</dbReference>
<reference evidence="5" key="1">
    <citation type="journal article" date="2019" name="Int. J. Syst. Evol. Microbiol.">
        <title>The Global Catalogue of Microorganisms (GCM) 10K type strain sequencing project: providing services to taxonomists for standard genome sequencing and annotation.</title>
        <authorList>
            <consortium name="The Broad Institute Genomics Platform"/>
            <consortium name="The Broad Institute Genome Sequencing Center for Infectious Disease"/>
            <person name="Wu L."/>
            <person name="Ma J."/>
        </authorList>
    </citation>
    <scope>NUCLEOTIDE SEQUENCE [LARGE SCALE GENOMIC DNA]</scope>
    <source>
        <strain evidence="5">JCM 1407</strain>
    </source>
</reference>
<dbReference type="InterPro" id="IPR018228">
    <property type="entry name" value="DNase_TatD-rel_CS"/>
</dbReference>
<dbReference type="PROSITE" id="PS01137">
    <property type="entry name" value="TATD_1"/>
    <property type="match status" value="1"/>
</dbReference>
<dbReference type="InterPro" id="IPR032466">
    <property type="entry name" value="Metal_Hydrolase"/>
</dbReference>
<comment type="caution">
    <text evidence="4">The sequence shown here is derived from an EMBL/GenBank/DDBJ whole genome shotgun (WGS) entry which is preliminary data.</text>
</comment>
<sequence length="241" mass="28789">MNNLIDTHFHLDYYRNHKEVYNGINKLKQYTLCVTNQPEVFESCIDIYKTTKYIKFALGYNPKITKGIVFNKKSFLRNLDKTKYIGEVGLDFNNRYKNMKSSQIENFNFICEQASEHNKLMTVHCNKAEQELYGIIKRNNNKKVILHWYSGNLFWIEKFLELGCYFSINANMVKSKKRIQCIKSMPLDKLLIESDGPFSRINRRKFTYDKLHQVYDDLENLLEEKNLKNIIYNNFKKLISQ</sequence>
<proteinExistence type="inferred from homology"/>
<organism evidence="4 5">
    <name type="scientific">Clostridium oceanicum</name>
    <dbReference type="NCBI Taxonomy" id="1543"/>
    <lineage>
        <taxon>Bacteria</taxon>
        <taxon>Bacillati</taxon>
        <taxon>Bacillota</taxon>
        <taxon>Clostridia</taxon>
        <taxon>Eubacteriales</taxon>
        <taxon>Clostridiaceae</taxon>
        <taxon>Clostridium</taxon>
    </lineage>
</organism>
<keyword evidence="3 4" id="KW-0378">Hydrolase</keyword>